<keyword evidence="3" id="KW-1185">Reference proteome</keyword>
<gene>
    <name evidence="2" type="ORF">E4U43_006528</name>
</gene>
<proteinExistence type="predicted"/>
<sequence length="60" mass="6251">MLKRNPVATRLMSRVTGEGSLTELLTDRDIVLSGGGGGGKNDDNPSGKEHSQCGRLPSLA</sequence>
<name>A0A9P7SYL3_9HYPO</name>
<evidence type="ECO:0000313" key="3">
    <source>
        <dbReference type="Proteomes" id="UP000748025"/>
    </source>
</evidence>
<feature type="region of interest" description="Disordered" evidence="1">
    <location>
        <begin position="30"/>
        <end position="60"/>
    </location>
</feature>
<dbReference type="EMBL" id="SRPW01000452">
    <property type="protein sequence ID" value="KAG6014440.1"/>
    <property type="molecule type" value="Genomic_DNA"/>
</dbReference>
<accession>A0A9P7SYL3</accession>
<protein>
    <submittedName>
        <fullName evidence="2">Uncharacterized protein</fullName>
    </submittedName>
</protein>
<evidence type="ECO:0000256" key="1">
    <source>
        <dbReference type="SAM" id="MobiDB-lite"/>
    </source>
</evidence>
<reference evidence="2" key="1">
    <citation type="journal article" date="2020" name="bioRxiv">
        <title>Whole genome comparisons of ergot fungi reveals the divergence and evolution of species within the genus Claviceps are the result of varying mechanisms driving genome evolution and host range expansion.</title>
        <authorList>
            <person name="Wyka S.A."/>
            <person name="Mondo S.J."/>
            <person name="Liu M."/>
            <person name="Dettman J."/>
            <person name="Nalam V."/>
            <person name="Broders K.D."/>
        </authorList>
    </citation>
    <scope>NUCLEOTIDE SEQUENCE</scope>
    <source>
        <strain evidence="2">CCC 602</strain>
    </source>
</reference>
<dbReference type="AlphaFoldDB" id="A0A9P7SYL3"/>
<feature type="compositionally biased region" description="Basic and acidic residues" evidence="1">
    <location>
        <begin position="40"/>
        <end position="52"/>
    </location>
</feature>
<comment type="caution">
    <text evidence="2">The sequence shown here is derived from an EMBL/GenBank/DDBJ whole genome shotgun (WGS) entry which is preliminary data.</text>
</comment>
<evidence type="ECO:0000313" key="2">
    <source>
        <dbReference type="EMBL" id="KAG6014440.1"/>
    </source>
</evidence>
<dbReference type="Proteomes" id="UP000748025">
    <property type="component" value="Unassembled WGS sequence"/>
</dbReference>
<organism evidence="2 3">
    <name type="scientific">Claviceps pusilla</name>
    <dbReference type="NCBI Taxonomy" id="123648"/>
    <lineage>
        <taxon>Eukaryota</taxon>
        <taxon>Fungi</taxon>
        <taxon>Dikarya</taxon>
        <taxon>Ascomycota</taxon>
        <taxon>Pezizomycotina</taxon>
        <taxon>Sordariomycetes</taxon>
        <taxon>Hypocreomycetidae</taxon>
        <taxon>Hypocreales</taxon>
        <taxon>Clavicipitaceae</taxon>
        <taxon>Claviceps</taxon>
    </lineage>
</organism>